<evidence type="ECO:0000313" key="1">
    <source>
        <dbReference type="EMBL" id="QAT64755.1"/>
    </source>
</evidence>
<gene>
    <name evidence="1" type="ORF">EQZ20_07470</name>
</gene>
<dbReference type="EMBL" id="CP035232">
    <property type="protein sequence ID" value="QAT64755.1"/>
    <property type="molecule type" value="Genomic_DNA"/>
</dbReference>
<reference evidence="1 2" key="1">
    <citation type="submission" date="2019-01" db="EMBL/GenBank/DDBJ databases">
        <title>Genome sequence of Bacillus glycinifermentans SRCM103574.</title>
        <authorList>
            <person name="Kong H.-J."/>
            <person name="Jeong S.-Y."/>
            <person name="Jeong D.-Y."/>
        </authorList>
    </citation>
    <scope>NUCLEOTIDE SEQUENCE [LARGE SCALE GENOMIC DNA]</scope>
    <source>
        <strain evidence="1 2">SRCM103574</strain>
    </source>
</reference>
<name>A0AAJ4D1U4_9BACI</name>
<protein>
    <submittedName>
        <fullName evidence="1">Uncharacterized protein</fullName>
    </submittedName>
</protein>
<accession>A0AAJ4D1U4</accession>
<proteinExistence type="predicted"/>
<dbReference type="AlphaFoldDB" id="A0AAJ4D1U4"/>
<dbReference type="GeneID" id="82852516"/>
<dbReference type="KEGG" id="bgy:BGLY_1325"/>
<sequence length="70" mass="8018">MTKLKFRRLWIPPYQAQDKRKRAKGETPSMQSKMAKETFPPCCLSPVHLSAQIAPSPDMQIFIDPTISPF</sequence>
<dbReference type="Proteomes" id="UP000288675">
    <property type="component" value="Chromosome"/>
</dbReference>
<evidence type="ECO:0000313" key="2">
    <source>
        <dbReference type="Proteomes" id="UP000288675"/>
    </source>
</evidence>
<dbReference type="RefSeq" id="WP_046131159.1">
    <property type="nucleotide sequence ID" value="NZ_CP035232.1"/>
</dbReference>
<organism evidence="1 2">
    <name type="scientific">Bacillus glycinifermentans</name>
    <dbReference type="NCBI Taxonomy" id="1664069"/>
    <lineage>
        <taxon>Bacteria</taxon>
        <taxon>Bacillati</taxon>
        <taxon>Bacillota</taxon>
        <taxon>Bacilli</taxon>
        <taxon>Bacillales</taxon>
        <taxon>Bacillaceae</taxon>
        <taxon>Bacillus</taxon>
    </lineage>
</organism>